<feature type="non-terminal residue" evidence="1">
    <location>
        <position position="1"/>
    </location>
</feature>
<name>A0ABN8P3V2_9CNID</name>
<protein>
    <submittedName>
        <fullName evidence="1">Uncharacterized protein</fullName>
    </submittedName>
</protein>
<evidence type="ECO:0000313" key="2">
    <source>
        <dbReference type="Proteomes" id="UP001159405"/>
    </source>
</evidence>
<evidence type="ECO:0000313" key="1">
    <source>
        <dbReference type="EMBL" id="CAH3129181.1"/>
    </source>
</evidence>
<proteinExistence type="predicted"/>
<organism evidence="1 2">
    <name type="scientific">Porites lobata</name>
    <dbReference type="NCBI Taxonomy" id="104759"/>
    <lineage>
        <taxon>Eukaryota</taxon>
        <taxon>Metazoa</taxon>
        <taxon>Cnidaria</taxon>
        <taxon>Anthozoa</taxon>
        <taxon>Hexacorallia</taxon>
        <taxon>Scleractinia</taxon>
        <taxon>Fungiina</taxon>
        <taxon>Poritidae</taxon>
        <taxon>Porites</taxon>
    </lineage>
</organism>
<gene>
    <name evidence="1" type="ORF">PLOB_00034011</name>
</gene>
<comment type="caution">
    <text evidence="1">The sequence shown here is derived from an EMBL/GenBank/DDBJ whole genome shotgun (WGS) entry which is preliminary data.</text>
</comment>
<keyword evidence="2" id="KW-1185">Reference proteome</keyword>
<dbReference type="Proteomes" id="UP001159405">
    <property type="component" value="Unassembled WGS sequence"/>
</dbReference>
<sequence>RCNKRRYTSELINIYDLLEKCDRRLFTKIKNNVNHPLYSIIRDVKITNKSITTD</sequence>
<reference evidence="1 2" key="1">
    <citation type="submission" date="2022-05" db="EMBL/GenBank/DDBJ databases">
        <authorList>
            <consortium name="Genoscope - CEA"/>
            <person name="William W."/>
        </authorList>
    </citation>
    <scope>NUCLEOTIDE SEQUENCE [LARGE SCALE GENOMIC DNA]</scope>
</reference>
<accession>A0ABN8P3V2</accession>
<dbReference type="EMBL" id="CALNXK010000046">
    <property type="protein sequence ID" value="CAH3129181.1"/>
    <property type="molecule type" value="Genomic_DNA"/>
</dbReference>